<name>A0A7Y7UQI1_9SPHN</name>
<proteinExistence type="predicted"/>
<gene>
    <name evidence="1" type="ORF">HKX05_18625</name>
    <name evidence="2" type="ORF">HLV41_04450</name>
</gene>
<dbReference type="GeneID" id="78488364"/>
<reference evidence="3 4" key="1">
    <citation type="submission" date="2020-05" db="EMBL/GenBank/DDBJ databases">
        <title>Draft Genome Sequences of Sphingomonas sp. Isolated from the International Space Station.</title>
        <authorList>
            <person name="Bijlani S."/>
            <person name="Singh N.K."/>
            <person name="Mason C.E."/>
            <person name="Wang C.C."/>
            <person name="Venkateswaran K."/>
        </authorList>
    </citation>
    <scope>NUCLEOTIDE SEQUENCE [LARGE SCALE GENOMIC DNA]</scope>
    <source>
        <strain evidence="1 4">IIF7SW-B5</strain>
        <strain evidence="2">ISS-IIF7SWP</strain>
    </source>
</reference>
<dbReference type="EMBL" id="JABEOV010000027">
    <property type="protein sequence ID" value="NNG55363.1"/>
    <property type="molecule type" value="Genomic_DNA"/>
</dbReference>
<dbReference type="EMBL" id="JABYQV010000003">
    <property type="protein sequence ID" value="NVP30285.1"/>
    <property type="molecule type" value="Genomic_DNA"/>
</dbReference>
<evidence type="ECO:0008006" key="5">
    <source>
        <dbReference type="Google" id="ProtNLM"/>
    </source>
</evidence>
<accession>A0A7Y7UQI1</accession>
<evidence type="ECO:0000313" key="3">
    <source>
        <dbReference type="Proteomes" id="UP000531581"/>
    </source>
</evidence>
<organism evidence="2 3">
    <name type="scientific">Sphingomonas sanguinis</name>
    <dbReference type="NCBI Taxonomy" id="33051"/>
    <lineage>
        <taxon>Bacteria</taxon>
        <taxon>Pseudomonadati</taxon>
        <taxon>Pseudomonadota</taxon>
        <taxon>Alphaproteobacteria</taxon>
        <taxon>Sphingomonadales</taxon>
        <taxon>Sphingomonadaceae</taxon>
        <taxon>Sphingomonas</taxon>
    </lineage>
</organism>
<sequence length="58" mass="6609">MELLGLIERYLKRSHMPETKFGRLAVNDPRLVSDLRKGREPGALMIARVSAFIAEQRA</sequence>
<dbReference type="AlphaFoldDB" id="A0A7Y7UQI1"/>
<evidence type="ECO:0000313" key="4">
    <source>
        <dbReference type="Proteomes" id="UP000557656"/>
    </source>
</evidence>
<evidence type="ECO:0000313" key="1">
    <source>
        <dbReference type="EMBL" id="NNG55363.1"/>
    </source>
</evidence>
<dbReference type="Proteomes" id="UP000557656">
    <property type="component" value="Unassembled WGS sequence"/>
</dbReference>
<dbReference type="Proteomes" id="UP000531581">
    <property type="component" value="Unassembled WGS sequence"/>
</dbReference>
<dbReference type="RefSeq" id="WP_167348896.1">
    <property type="nucleotide sequence ID" value="NZ_JABEOV010000027.1"/>
</dbReference>
<evidence type="ECO:0000313" key="2">
    <source>
        <dbReference type="EMBL" id="NVP30285.1"/>
    </source>
</evidence>
<protein>
    <recommendedName>
        <fullName evidence="5">XRE family transcriptional regulator</fullName>
    </recommendedName>
</protein>
<comment type="caution">
    <text evidence="2">The sequence shown here is derived from an EMBL/GenBank/DDBJ whole genome shotgun (WGS) entry which is preliminary data.</text>
</comment>
<keyword evidence="4" id="KW-1185">Reference proteome</keyword>